<dbReference type="AlphaFoldDB" id="A0A9D4M810"/>
<evidence type="ECO:0000256" key="1">
    <source>
        <dbReference type="SAM" id="MobiDB-lite"/>
    </source>
</evidence>
<evidence type="ECO:0000313" key="3">
    <source>
        <dbReference type="Proteomes" id="UP000828390"/>
    </source>
</evidence>
<dbReference type="EMBL" id="JAIWYP010000002">
    <property type="protein sequence ID" value="KAH3871868.1"/>
    <property type="molecule type" value="Genomic_DNA"/>
</dbReference>
<accession>A0A9D4M810</accession>
<feature type="compositionally biased region" description="Polar residues" evidence="1">
    <location>
        <begin position="49"/>
        <end position="63"/>
    </location>
</feature>
<comment type="caution">
    <text evidence="2">The sequence shown here is derived from an EMBL/GenBank/DDBJ whole genome shotgun (WGS) entry which is preliminary data.</text>
</comment>
<reference evidence="2" key="2">
    <citation type="submission" date="2020-11" db="EMBL/GenBank/DDBJ databases">
        <authorList>
            <person name="McCartney M.A."/>
            <person name="Auch B."/>
            <person name="Kono T."/>
            <person name="Mallez S."/>
            <person name="Becker A."/>
            <person name="Gohl D.M."/>
            <person name="Silverstein K.A.T."/>
            <person name="Koren S."/>
            <person name="Bechman K.B."/>
            <person name="Herman A."/>
            <person name="Abrahante J.E."/>
            <person name="Garbe J."/>
        </authorList>
    </citation>
    <scope>NUCLEOTIDE SEQUENCE</scope>
    <source>
        <strain evidence="2">Duluth1</strain>
        <tissue evidence="2">Whole animal</tissue>
    </source>
</reference>
<gene>
    <name evidence="2" type="ORF">DPMN_035083</name>
</gene>
<evidence type="ECO:0000313" key="2">
    <source>
        <dbReference type="EMBL" id="KAH3871868.1"/>
    </source>
</evidence>
<proteinExistence type="predicted"/>
<dbReference type="Proteomes" id="UP000828390">
    <property type="component" value="Unassembled WGS sequence"/>
</dbReference>
<sequence>MNGETPEEVTSFKNLGATLFKDGTRTDEVRIRIAMATASMATPSRLLTSSYITTPPSTGYTRSRSLHPTLRLPDLDPSRGQRWQDTGI</sequence>
<keyword evidence="3" id="KW-1185">Reference proteome</keyword>
<organism evidence="2 3">
    <name type="scientific">Dreissena polymorpha</name>
    <name type="common">Zebra mussel</name>
    <name type="synonym">Mytilus polymorpha</name>
    <dbReference type="NCBI Taxonomy" id="45954"/>
    <lineage>
        <taxon>Eukaryota</taxon>
        <taxon>Metazoa</taxon>
        <taxon>Spiralia</taxon>
        <taxon>Lophotrochozoa</taxon>
        <taxon>Mollusca</taxon>
        <taxon>Bivalvia</taxon>
        <taxon>Autobranchia</taxon>
        <taxon>Heteroconchia</taxon>
        <taxon>Euheterodonta</taxon>
        <taxon>Imparidentia</taxon>
        <taxon>Neoheterodontei</taxon>
        <taxon>Myida</taxon>
        <taxon>Dreissenoidea</taxon>
        <taxon>Dreissenidae</taxon>
        <taxon>Dreissena</taxon>
    </lineage>
</organism>
<name>A0A9D4M810_DREPO</name>
<protein>
    <submittedName>
        <fullName evidence="2">Uncharacterized protein</fullName>
    </submittedName>
</protein>
<reference evidence="2" key="1">
    <citation type="journal article" date="2019" name="bioRxiv">
        <title>The Genome of the Zebra Mussel, Dreissena polymorpha: A Resource for Invasive Species Research.</title>
        <authorList>
            <person name="McCartney M.A."/>
            <person name="Auch B."/>
            <person name="Kono T."/>
            <person name="Mallez S."/>
            <person name="Zhang Y."/>
            <person name="Obille A."/>
            <person name="Becker A."/>
            <person name="Abrahante J.E."/>
            <person name="Garbe J."/>
            <person name="Badalamenti J.P."/>
            <person name="Herman A."/>
            <person name="Mangelson H."/>
            <person name="Liachko I."/>
            <person name="Sullivan S."/>
            <person name="Sone E.D."/>
            <person name="Koren S."/>
            <person name="Silverstein K.A.T."/>
            <person name="Beckman K.B."/>
            <person name="Gohl D.M."/>
        </authorList>
    </citation>
    <scope>NUCLEOTIDE SEQUENCE</scope>
    <source>
        <strain evidence="2">Duluth1</strain>
        <tissue evidence="2">Whole animal</tissue>
    </source>
</reference>
<feature type="region of interest" description="Disordered" evidence="1">
    <location>
        <begin position="49"/>
        <end position="88"/>
    </location>
</feature>